<proteinExistence type="inferred from homology"/>
<evidence type="ECO:0000256" key="4">
    <source>
        <dbReference type="ARBA" id="ARBA00023277"/>
    </source>
</evidence>
<gene>
    <name evidence="6" type="ORF">U0035_04300</name>
</gene>
<keyword evidence="7" id="KW-1185">Reference proteome</keyword>
<keyword evidence="4" id="KW-0119">Carbohydrate metabolism</keyword>
<dbReference type="Gene3D" id="2.115.10.20">
    <property type="entry name" value="Glycosyl hydrolase domain, family 43"/>
    <property type="match status" value="2"/>
</dbReference>
<evidence type="ECO:0000256" key="1">
    <source>
        <dbReference type="ARBA" id="ARBA00009865"/>
    </source>
</evidence>
<protein>
    <submittedName>
        <fullName evidence="6">Family 43 glycosylhydrolase</fullName>
    </submittedName>
</protein>
<keyword evidence="2" id="KW-0624">Polysaccharide degradation</keyword>
<name>A0ABZ0W837_9BACT</name>
<organism evidence="6 7">
    <name type="scientific">Niabella yanshanensis</name>
    <dbReference type="NCBI Taxonomy" id="577386"/>
    <lineage>
        <taxon>Bacteria</taxon>
        <taxon>Pseudomonadati</taxon>
        <taxon>Bacteroidota</taxon>
        <taxon>Chitinophagia</taxon>
        <taxon>Chitinophagales</taxon>
        <taxon>Chitinophagaceae</taxon>
        <taxon>Niabella</taxon>
    </lineage>
</organism>
<dbReference type="SUPFAM" id="SSF75005">
    <property type="entry name" value="Arabinanase/levansucrase/invertase"/>
    <property type="match status" value="2"/>
</dbReference>
<keyword evidence="2" id="KW-0858">Xylan degradation</keyword>
<keyword evidence="3" id="KW-0378">Hydrolase</keyword>
<evidence type="ECO:0000313" key="7">
    <source>
        <dbReference type="Proteomes" id="UP001325680"/>
    </source>
</evidence>
<reference evidence="6 7" key="1">
    <citation type="submission" date="2023-12" db="EMBL/GenBank/DDBJ databases">
        <title>Genome sequencing and assembly of bacterial species from a model synthetic community.</title>
        <authorList>
            <person name="Hogle S.L."/>
        </authorList>
    </citation>
    <scope>NUCLEOTIDE SEQUENCE [LARGE SCALE GENOMIC DNA]</scope>
    <source>
        <strain evidence="6 7">HAMBI_3031</strain>
    </source>
</reference>
<keyword evidence="5" id="KW-0326">Glycosidase</keyword>
<evidence type="ECO:0000256" key="2">
    <source>
        <dbReference type="ARBA" id="ARBA00022651"/>
    </source>
</evidence>
<dbReference type="CDD" id="cd08983">
    <property type="entry name" value="GH43_Bt3655-like"/>
    <property type="match status" value="1"/>
</dbReference>
<dbReference type="InterPro" id="IPR052176">
    <property type="entry name" value="Glycosyl_Hydrlase_43_Enz"/>
</dbReference>
<dbReference type="PANTHER" id="PTHR43772">
    <property type="entry name" value="ENDO-1,4-BETA-XYLANASE"/>
    <property type="match status" value="1"/>
</dbReference>
<comment type="similarity">
    <text evidence="1">Belongs to the glycosyl hydrolase 43 family.</text>
</comment>
<evidence type="ECO:0000313" key="6">
    <source>
        <dbReference type="EMBL" id="WQD39366.1"/>
    </source>
</evidence>
<dbReference type="Pfam" id="PF04616">
    <property type="entry name" value="Glyco_hydro_43"/>
    <property type="match status" value="2"/>
</dbReference>
<dbReference type="PANTHER" id="PTHR43772:SF2">
    <property type="entry name" value="PUTATIVE (AFU_ORTHOLOGUE AFUA_2G04480)-RELATED"/>
    <property type="match status" value="1"/>
</dbReference>
<dbReference type="Proteomes" id="UP001325680">
    <property type="component" value="Chromosome"/>
</dbReference>
<dbReference type="CDD" id="cd18828">
    <property type="entry name" value="GH43_BT3675-like"/>
    <property type="match status" value="1"/>
</dbReference>
<sequence>MPRFSNNTALVCIVFPILFQISAIKSIKHKVPENPNFICEKSFWGSSDSGYLFTYFTGNSKEDEAIRFAISTDGYHFQALNNNQPVIASSAISATGGVRDPHILRGADGKTFYMVATDMVSANGWDSNRAMVLLKSTNLVNWTSAIINIPQTFKAFEKVNRVWAPQTIYDAQKGKYMVYWSMRAGNDPDVIYYAYTNKEFTALETEPKQLFFSPNNGACIDGDIVEKNGRFHLFFKTEGQGAGIKVAVSDKLTEGYTLRDSYVQQTKDPVEGAGVFKLNDGSGYILMYDVYTKGRYQFTKTTDLENFKVVDEQVSMNFHPRHGTVLPITRQEMERLTAKWLSVADVLGSAQSKQIKKNNIVLDTVAKKLWLPVLDNTALNPFDPQFKNFPGVKISASGSDFSKKPVAYTVSITGRKPETWQVQVLQNGNPVLAGYYADPEILYSEKTKRYYIYPTSDGFTGWAGNYFKVFSSADLTNWKDEGVMLDLPKQVSWANRNAWAPCIIEKKINGQYKYFYYFTAAQKIGVAVADEPTGPFVDSGKPLVAAKPAGIKGGQEIDPDVFTDPQTGKSYLYWGNGYMAVAELNEDMTSFKTDAPQIIKVDKTYREGTYVFYRKGTYYFMWSEDDTRSPNYRVRYGTATSPTGPLTIPADNIVIQKNEAEGIYGAGHNSVIQIPGTDDWYIVYHRFTYPNGIKMGSAAGYNREVCIDKLVFNADGSIRQTIPTHKGVTAIK</sequence>
<dbReference type="EMBL" id="CP139960">
    <property type="protein sequence ID" value="WQD39366.1"/>
    <property type="molecule type" value="Genomic_DNA"/>
</dbReference>
<accession>A0ABZ0W837</accession>
<evidence type="ECO:0000256" key="5">
    <source>
        <dbReference type="ARBA" id="ARBA00023295"/>
    </source>
</evidence>
<dbReference type="RefSeq" id="WP_327138724.1">
    <property type="nucleotide sequence ID" value="NZ_CP139960.1"/>
</dbReference>
<evidence type="ECO:0000256" key="3">
    <source>
        <dbReference type="ARBA" id="ARBA00022801"/>
    </source>
</evidence>
<dbReference type="InterPro" id="IPR023296">
    <property type="entry name" value="Glyco_hydro_beta-prop_sf"/>
</dbReference>
<dbReference type="InterPro" id="IPR006710">
    <property type="entry name" value="Glyco_hydro_43"/>
</dbReference>